<keyword evidence="5 6" id="KW-0472">Membrane</keyword>
<comment type="caution">
    <text evidence="8">The sequence shown here is derived from an EMBL/GenBank/DDBJ whole genome shotgun (WGS) entry which is preliminary data.</text>
</comment>
<keyword evidence="2" id="KW-1003">Cell membrane</keyword>
<keyword evidence="3 6" id="KW-0812">Transmembrane</keyword>
<evidence type="ECO:0000256" key="4">
    <source>
        <dbReference type="ARBA" id="ARBA00022989"/>
    </source>
</evidence>
<accession>A0A4R6RWD7</accession>
<gene>
    <name evidence="8" type="ORF">EDF62_1964</name>
</gene>
<sequence length="117" mass="12605">MRCILLASFPAPVSESWLLMNLDASPLSGTTGLVIGIALGVQLLFAVIGLVVLVRTPRERVQFGRKWPWALIIVFINTIGTILFLAIGRRPAPVDTFAPTSANAAGTVQSLYEGDQR</sequence>
<evidence type="ECO:0000313" key="8">
    <source>
        <dbReference type="EMBL" id="TDP91349.1"/>
    </source>
</evidence>
<keyword evidence="9" id="KW-1185">Reference proteome</keyword>
<dbReference type="AlphaFoldDB" id="A0A4R6RWD7"/>
<evidence type="ECO:0000256" key="3">
    <source>
        <dbReference type="ARBA" id="ARBA00022692"/>
    </source>
</evidence>
<dbReference type="EMBL" id="SNYA01000005">
    <property type="protein sequence ID" value="TDP91349.1"/>
    <property type="molecule type" value="Genomic_DNA"/>
</dbReference>
<comment type="subcellular location">
    <subcellularLocation>
        <location evidence="1">Cell membrane</location>
        <topology evidence="1">Multi-pass membrane protein</topology>
    </subcellularLocation>
</comment>
<name>A0A4R6RWD7_9MICO</name>
<evidence type="ECO:0000259" key="7">
    <source>
        <dbReference type="Pfam" id="PF13396"/>
    </source>
</evidence>
<dbReference type="Proteomes" id="UP000295601">
    <property type="component" value="Unassembled WGS sequence"/>
</dbReference>
<dbReference type="InterPro" id="IPR027379">
    <property type="entry name" value="CLS_N"/>
</dbReference>
<dbReference type="Pfam" id="PF13396">
    <property type="entry name" value="PLDc_N"/>
    <property type="match status" value="1"/>
</dbReference>
<evidence type="ECO:0000256" key="5">
    <source>
        <dbReference type="ARBA" id="ARBA00023136"/>
    </source>
</evidence>
<feature type="transmembrane region" description="Helical" evidence="6">
    <location>
        <begin position="67"/>
        <end position="87"/>
    </location>
</feature>
<keyword evidence="4 6" id="KW-1133">Transmembrane helix</keyword>
<feature type="domain" description="Cardiolipin synthase N-terminal" evidence="7">
    <location>
        <begin position="45"/>
        <end position="89"/>
    </location>
</feature>
<evidence type="ECO:0000256" key="1">
    <source>
        <dbReference type="ARBA" id="ARBA00004651"/>
    </source>
</evidence>
<feature type="transmembrane region" description="Helical" evidence="6">
    <location>
        <begin position="32"/>
        <end position="55"/>
    </location>
</feature>
<proteinExistence type="predicted"/>
<dbReference type="GO" id="GO:0005886">
    <property type="term" value="C:plasma membrane"/>
    <property type="evidence" value="ECO:0007669"/>
    <property type="project" value="UniProtKB-SubCell"/>
</dbReference>
<evidence type="ECO:0000256" key="2">
    <source>
        <dbReference type="ARBA" id="ARBA00022475"/>
    </source>
</evidence>
<protein>
    <submittedName>
        <fullName evidence="8">Phospholipase D-like protein</fullName>
    </submittedName>
</protein>
<reference evidence="8 9" key="1">
    <citation type="submission" date="2019-03" db="EMBL/GenBank/DDBJ databases">
        <title>Genomic analyses of the natural microbiome of Caenorhabditis elegans.</title>
        <authorList>
            <person name="Samuel B."/>
        </authorList>
    </citation>
    <scope>NUCLEOTIDE SEQUENCE [LARGE SCALE GENOMIC DNA]</scope>
    <source>
        <strain evidence="8 9">JUb18</strain>
    </source>
</reference>
<organism evidence="8 9">
    <name type="scientific">Leucobacter luti</name>
    <dbReference type="NCBI Taxonomy" id="340320"/>
    <lineage>
        <taxon>Bacteria</taxon>
        <taxon>Bacillati</taxon>
        <taxon>Actinomycetota</taxon>
        <taxon>Actinomycetes</taxon>
        <taxon>Micrococcales</taxon>
        <taxon>Microbacteriaceae</taxon>
        <taxon>Leucobacter</taxon>
    </lineage>
</organism>
<evidence type="ECO:0000313" key="9">
    <source>
        <dbReference type="Proteomes" id="UP000295601"/>
    </source>
</evidence>
<evidence type="ECO:0000256" key="6">
    <source>
        <dbReference type="SAM" id="Phobius"/>
    </source>
</evidence>